<keyword evidence="6" id="KW-1185">Reference proteome</keyword>
<dbReference type="PRINTS" id="PR00301">
    <property type="entry name" value="HEATSHOCK70"/>
</dbReference>
<protein>
    <recommendedName>
        <fullName evidence="7">Heat shock protein 70</fullName>
    </recommendedName>
</protein>
<dbReference type="PANTHER" id="PTHR19375">
    <property type="entry name" value="HEAT SHOCK PROTEIN 70KDA"/>
    <property type="match status" value="1"/>
</dbReference>
<gene>
    <name evidence="5" type="ORF">Zmor_011527</name>
</gene>
<evidence type="ECO:0000256" key="2">
    <source>
        <dbReference type="ARBA" id="ARBA00022741"/>
    </source>
</evidence>
<dbReference type="SUPFAM" id="SSF100920">
    <property type="entry name" value="Heat shock protein 70kD (HSP70), peptide-binding domain"/>
    <property type="match status" value="1"/>
</dbReference>
<evidence type="ECO:0008006" key="7">
    <source>
        <dbReference type="Google" id="ProtNLM"/>
    </source>
</evidence>
<keyword evidence="2 4" id="KW-0547">Nucleotide-binding</keyword>
<evidence type="ECO:0000313" key="5">
    <source>
        <dbReference type="EMBL" id="KAJ3659864.1"/>
    </source>
</evidence>
<dbReference type="EMBL" id="JALNTZ010000003">
    <property type="protein sequence ID" value="KAJ3659864.1"/>
    <property type="molecule type" value="Genomic_DNA"/>
</dbReference>
<organism evidence="5 6">
    <name type="scientific">Zophobas morio</name>
    <dbReference type="NCBI Taxonomy" id="2755281"/>
    <lineage>
        <taxon>Eukaryota</taxon>
        <taxon>Metazoa</taxon>
        <taxon>Ecdysozoa</taxon>
        <taxon>Arthropoda</taxon>
        <taxon>Hexapoda</taxon>
        <taxon>Insecta</taxon>
        <taxon>Pterygota</taxon>
        <taxon>Neoptera</taxon>
        <taxon>Endopterygota</taxon>
        <taxon>Coleoptera</taxon>
        <taxon>Polyphaga</taxon>
        <taxon>Cucujiformia</taxon>
        <taxon>Tenebrionidae</taxon>
        <taxon>Zophobas</taxon>
    </lineage>
</organism>
<evidence type="ECO:0000256" key="4">
    <source>
        <dbReference type="RuleBase" id="RU003322"/>
    </source>
</evidence>
<sequence length="636" mass="71840">MEDLVIGIDLGTTNSCVSVYLNNQAKVLENDSGDRLTPSFVFFCDSDTVVVGEHAKGLAVNTPKNGIFALKRLIAKKYGEARIQHKLSCLPFQMESSSSNDPVIVLKSQNRILKKTPEELCSIILGKLKKNVEDKFGEEVNKVVITVPAYFNVTQREATLAAAKIAGFSVLKLLNEPTAAALIYYHENKCTETNYSLVYDLGGGTFDVAILKKSGHNIETISVNGDTNLGGQDFDNLLVDYVSEKLKILYNFNPKKREEDLFILREKCVAAKKTLSFVEQTTITLNGFVENHRKVDIPLKREEFETIANDLFKRTIRIVDNCVKASEISKDAIDEVILSGGSTRIPKIQNMLSDYFEGKKLNKFVNPDECVAEGAAIQAAMLSKNSKQKITKIRLIDVIPLSIGIDNAVDQMVFLIKRNTSRPAFGTSTFITGENNQASALISVYEGERANVNNNRLLGKLTLSDLTPAPPGQCRVNISMKVDENGILTVSAQEERQHGENSKELKINYDRDIRTEDEIRNTLTDAEECKKEDERFIRFAKKKSYLINYCQKCLYNFDAKNITEKYRSIYEACKETKKKAELLNLQEEDIVEELITNIRLQCEQIVKEHNFEFMPYFRDLVNFFDALLRNFMLYTA</sequence>
<comment type="similarity">
    <text evidence="1 4">Belongs to the heat shock protein 70 family.</text>
</comment>
<name>A0AA38IV91_9CUCU</name>
<reference evidence="5" key="1">
    <citation type="journal article" date="2023" name="G3 (Bethesda)">
        <title>Whole genome assemblies of Zophobas morio and Tenebrio molitor.</title>
        <authorList>
            <person name="Kaur S."/>
            <person name="Stinson S.A."/>
            <person name="diCenzo G.C."/>
        </authorList>
    </citation>
    <scope>NUCLEOTIDE SEQUENCE</scope>
    <source>
        <strain evidence="5">QUZm001</strain>
    </source>
</reference>
<dbReference type="InterPro" id="IPR029047">
    <property type="entry name" value="HSP70_peptide-bd_sf"/>
</dbReference>
<dbReference type="InterPro" id="IPR018181">
    <property type="entry name" value="Heat_shock_70_CS"/>
</dbReference>
<evidence type="ECO:0000256" key="3">
    <source>
        <dbReference type="ARBA" id="ARBA00022840"/>
    </source>
</evidence>
<dbReference type="Proteomes" id="UP001168821">
    <property type="component" value="Unassembled WGS sequence"/>
</dbReference>
<dbReference type="GO" id="GO:0140662">
    <property type="term" value="F:ATP-dependent protein folding chaperone"/>
    <property type="evidence" value="ECO:0007669"/>
    <property type="project" value="InterPro"/>
</dbReference>
<dbReference type="InterPro" id="IPR043129">
    <property type="entry name" value="ATPase_NBD"/>
</dbReference>
<dbReference type="FunFam" id="3.90.640.10:FF:000003">
    <property type="entry name" value="Molecular chaperone DnaK"/>
    <property type="match status" value="1"/>
</dbReference>
<dbReference type="CDD" id="cd24028">
    <property type="entry name" value="ASKHA_NBD_HSP70_HSPA1-like"/>
    <property type="match status" value="1"/>
</dbReference>
<evidence type="ECO:0000313" key="6">
    <source>
        <dbReference type="Proteomes" id="UP001168821"/>
    </source>
</evidence>
<dbReference type="GO" id="GO:0005524">
    <property type="term" value="F:ATP binding"/>
    <property type="evidence" value="ECO:0007669"/>
    <property type="project" value="UniProtKB-KW"/>
</dbReference>
<keyword evidence="3 4" id="KW-0067">ATP-binding</keyword>
<evidence type="ECO:0000256" key="1">
    <source>
        <dbReference type="ARBA" id="ARBA00007381"/>
    </source>
</evidence>
<dbReference type="Gene3D" id="2.60.34.10">
    <property type="entry name" value="Substrate Binding Domain Of DNAk, Chain A, domain 1"/>
    <property type="match status" value="1"/>
</dbReference>
<dbReference type="Pfam" id="PF00012">
    <property type="entry name" value="HSP70"/>
    <property type="match status" value="1"/>
</dbReference>
<dbReference type="Gene3D" id="3.30.420.40">
    <property type="match status" value="2"/>
</dbReference>
<dbReference type="SUPFAM" id="SSF53067">
    <property type="entry name" value="Actin-like ATPase domain"/>
    <property type="match status" value="2"/>
</dbReference>
<accession>A0AA38IV91</accession>
<dbReference type="AlphaFoldDB" id="A0AA38IV91"/>
<dbReference type="PROSITE" id="PS00297">
    <property type="entry name" value="HSP70_1"/>
    <property type="match status" value="1"/>
</dbReference>
<proteinExistence type="inferred from homology"/>
<comment type="caution">
    <text evidence="5">The sequence shown here is derived from an EMBL/GenBank/DDBJ whole genome shotgun (WGS) entry which is preliminary data.</text>
</comment>
<dbReference type="Gene3D" id="3.90.640.10">
    <property type="entry name" value="Actin, Chain A, domain 4"/>
    <property type="match status" value="1"/>
</dbReference>
<dbReference type="InterPro" id="IPR013126">
    <property type="entry name" value="Hsp_70_fam"/>
</dbReference>